<gene>
    <name evidence="2" type="ORF">EH165_06105</name>
</gene>
<dbReference type="OrthoDB" id="70544at2"/>
<name>A0A3G8ZKK2_9ACTN</name>
<proteinExistence type="predicted"/>
<dbReference type="InterPro" id="IPR019887">
    <property type="entry name" value="Tscrpt_reg_AsnC/Lrp_C"/>
</dbReference>
<protein>
    <submittedName>
        <fullName evidence="2">Lrp/AsnC family transcriptional regulator</fullName>
    </submittedName>
</protein>
<dbReference type="RefSeq" id="WP_124798512.1">
    <property type="nucleotide sequence ID" value="NZ_CP034170.1"/>
</dbReference>
<accession>A0A3G8ZKK2</accession>
<dbReference type="Pfam" id="PF01037">
    <property type="entry name" value="AsnC_trans_reg"/>
    <property type="match status" value="1"/>
</dbReference>
<evidence type="ECO:0000259" key="1">
    <source>
        <dbReference type="Pfam" id="PF01037"/>
    </source>
</evidence>
<dbReference type="AlphaFoldDB" id="A0A3G8ZKK2"/>
<dbReference type="InterPro" id="IPR011008">
    <property type="entry name" value="Dimeric_a/b-barrel"/>
</dbReference>
<dbReference type="EMBL" id="CP034170">
    <property type="protein sequence ID" value="AZI57783.1"/>
    <property type="molecule type" value="Genomic_DNA"/>
</dbReference>
<dbReference type="Gene3D" id="3.30.70.920">
    <property type="match status" value="1"/>
</dbReference>
<sequence length="94" mass="10045">MITAIVMVEVDAESINDAAQRIADLPGVDQVYSCAGDVDLIVVSQLRDHAELAELVPGHISRVPGVKRTVTHIAFRSFAKRDGEDAFSIGLEGA</sequence>
<keyword evidence="3" id="KW-1185">Reference proteome</keyword>
<dbReference type="KEGG" id="nak:EH165_06105"/>
<feature type="domain" description="Transcription regulator AsnC/Lrp ligand binding" evidence="1">
    <location>
        <begin position="6"/>
        <end position="76"/>
    </location>
</feature>
<dbReference type="Proteomes" id="UP000268084">
    <property type="component" value="Chromosome"/>
</dbReference>
<evidence type="ECO:0000313" key="3">
    <source>
        <dbReference type="Proteomes" id="UP000268084"/>
    </source>
</evidence>
<evidence type="ECO:0000313" key="2">
    <source>
        <dbReference type="EMBL" id="AZI57783.1"/>
    </source>
</evidence>
<dbReference type="SUPFAM" id="SSF54909">
    <property type="entry name" value="Dimeric alpha+beta barrel"/>
    <property type="match status" value="1"/>
</dbReference>
<organism evidence="2 3">
    <name type="scientific">Nakamurella antarctica</name>
    <dbReference type="NCBI Taxonomy" id="1902245"/>
    <lineage>
        <taxon>Bacteria</taxon>
        <taxon>Bacillati</taxon>
        <taxon>Actinomycetota</taxon>
        <taxon>Actinomycetes</taxon>
        <taxon>Nakamurellales</taxon>
        <taxon>Nakamurellaceae</taxon>
        <taxon>Nakamurella</taxon>
    </lineage>
</organism>
<reference evidence="2 3" key="1">
    <citation type="submission" date="2018-11" db="EMBL/GenBank/DDBJ databases">
        <authorList>
            <person name="Da X."/>
        </authorList>
    </citation>
    <scope>NUCLEOTIDE SEQUENCE [LARGE SCALE GENOMIC DNA]</scope>
    <source>
        <strain evidence="2 3">S14-144</strain>
    </source>
</reference>
<reference evidence="2 3" key="2">
    <citation type="submission" date="2018-12" db="EMBL/GenBank/DDBJ databases">
        <title>Nakamurella antarcticus sp. nov., isolated from Antarctica South Shetland Islands soil.</title>
        <authorList>
            <person name="Peng F."/>
        </authorList>
    </citation>
    <scope>NUCLEOTIDE SEQUENCE [LARGE SCALE GENOMIC DNA]</scope>
    <source>
        <strain evidence="2 3">S14-144</strain>
    </source>
</reference>